<evidence type="ECO:0000313" key="2">
    <source>
        <dbReference type="Proteomes" id="UP000250790"/>
    </source>
</evidence>
<gene>
    <name evidence="1" type="ORF">B9Z37_13905</name>
</gene>
<comment type="caution">
    <text evidence="1">The sequence shown here is derived from an EMBL/GenBank/DDBJ whole genome shotgun (WGS) entry which is preliminary data.</text>
</comment>
<sequence>MTPWPIFERLRKHAARAQCVTTLMRAIVPGQSCAASGLAQDLLYVDDQNSGVHERPFFLNYMVIPLVD</sequence>
<evidence type="ECO:0000313" key="1">
    <source>
        <dbReference type="EMBL" id="PUE52155.1"/>
    </source>
</evidence>
<reference evidence="1 2" key="1">
    <citation type="submission" date="2017-04" db="EMBL/GenBank/DDBJ databases">
        <title>Unexpected and diverse lifestyles within the genus Limnohabitans.</title>
        <authorList>
            <person name="Kasalicky V."/>
            <person name="Mehrshad M."/>
            <person name="Andrei S.-A."/>
            <person name="Salcher M."/>
            <person name="Kratochvilova H."/>
            <person name="Simek K."/>
            <person name="Ghai R."/>
        </authorList>
    </citation>
    <scope>NUCLEOTIDE SEQUENCE [LARGE SCALE GENOMIC DNA]</scope>
    <source>
        <strain evidence="1 2">II-B4</strain>
    </source>
</reference>
<dbReference type="AlphaFoldDB" id="A0A315E6G8"/>
<dbReference type="EMBL" id="NESN01000005">
    <property type="protein sequence ID" value="PUE52155.1"/>
    <property type="molecule type" value="Genomic_DNA"/>
</dbReference>
<accession>A0A315E6G8</accession>
<protein>
    <submittedName>
        <fullName evidence="1">Uncharacterized protein</fullName>
    </submittedName>
</protein>
<proteinExistence type="predicted"/>
<keyword evidence="2" id="KW-1185">Reference proteome</keyword>
<name>A0A315E6G8_9BURK</name>
<dbReference type="Proteomes" id="UP000250790">
    <property type="component" value="Unassembled WGS sequence"/>
</dbReference>
<organism evidence="1 2">
    <name type="scientific">Limnohabitans parvus II-B4</name>
    <dbReference type="NCBI Taxonomy" id="1293052"/>
    <lineage>
        <taxon>Bacteria</taxon>
        <taxon>Pseudomonadati</taxon>
        <taxon>Pseudomonadota</taxon>
        <taxon>Betaproteobacteria</taxon>
        <taxon>Burkholderiales</taxon>
        <taxon>Comamonadaceae</taxon>
        <taxon>Limnohabitans</taxon>
    </lineage>
</organism>